<dbReference type="GO" id="GO:0008800">
    <property type="term" value="F:beta-lactamase activity"/>
    <property type="evidence" value="ECO:0007669"/>
    <property type="project" value="UniProtKB-UniRule"/>
</dbReference>
<dbReference type="PROSITE" id="PS00146">
    <property type="entry name" value="BETA_LACTAMASE_A"/>
    <property type="match status" value="1"/>
</dbReference>
<dbReference type="HOGENOM" id="CLU_031960_0_0_10"/>
<dbReference type="GO" id="GO:0030655">
    <property type="term" value="P:beta-lactam antibiotic catabolic process"/>
    <property type="evidence" value="ECO:0007669"/>
    <property type="project" value="InterPro"/>
</dbReference>
<dbReference type="GO" id="GO:0046677">
    <property type="term" value="P:response to antibiotic"/>
    <property type="evidence" value="ECO:0007669"/>
    <property type="project" value="UniProtKB-UniRule"/>
</dbReference>
<dbReference type="EC" id="3.5.2.6" evidence="3 6"/>
<proteinExistence type="inferred from homology"/>
<dbReference type="KEGG" id="sgn:SGRA_1440"/>
<evidence type="ECO:0000313" key="9">
    <source>
        <dbReference type="Proteomes" id="UP000007519"/>
    </source>
</evidence>
<dbReference type="PANTHER" id="PTHR35333">
    <property type="entry name" value="BETA-LACTAMASE"/>
    <property type="match status" value="1"/>
</dbReference>
<evidence type="ECO:0000313" key="8">
    <source>
        <dbReference type="EMBL" id="AFC24175.1"/>
    </source>
</evidence>
<feature type="domain" description="Beta-lactamase class A catalytic" evidence="7">
    <location>
        <begin position="58"/>
        <end position="314"/>
    </location>
</feature>
<organism evidence="8 9">
    <name type="scientific">Saprospira grandis (strain Lewin)</name>
    <dbReference type="NCBI Taxonomy" id="984262"/>
    <lineage>
        <taxon>Bacteria</taxon>
        <taxon>Pseudomonadati</taxon>
        <taxon>Bacteroidota</taxon>
        <taxon>Saprospiria</taxon>
        <taxon>Saprospirales</taxon>
        <taxon>Saprospiraceae</taxon>
        <taxon>Saprospira</taxon>
    </lineage>
</organism>
<dbReference type="Proteomes" id="UP000007519">
    <property type="component" value="Chromosome"/>
</dbReference>
<dbReference type="InterPro" id="IPR000871">
    <property type="entry name" value="Beta-lactam_class-A"/>
</dbReference>
<dbReference type="AlphaFoldDB" id="H6L7V4"/>
<dbReference type="Pfam" id="PF13354">
    <property type="entry name" value="Beta-lactamase2"/>
    <property type="match status" value="1"/>
</dbReference>
<reference evidence="8 9" key="1">
    <citation type="journal article" date="2012" name="Stand. Genomic Sci.">
        <title>Complete genome sequencing and analysis of Saprospira grandis str. Lewin, a predatory marine bacterium.</title>
        <authorList>
            <person name="Saw J.H."/>
            <person name="Yuryev A."/>
            <person name="Kanbe M."/>
            <person name="Hou S."/>
            <person name="Young A.G."/>
            <person name="Aizawa S."/>
            <person name="Alam M."/>
        </authorList>
    </citation>
    <scope>NUCLEOTIDE SEQUENCE [LARGE SCALE GENOMIC DNA]</scope>
    <source>
        <strain evidence="8 9">Lewin</strain>
    </source>
</reference>
<comment type="similarity">
    <text evidence="2 6">Belongs to the class-A beta-lactamase family.</text>
</comment>
<dbReference type="EMBL" id="CP002831">
    <property type="protein sequence ID" value="AFC24175.1"/>
    <property type="molecule type" value="Genomic_DNA"/>
</dbReference>
<evidence type="ECO:0000256" key="4">
    <source>
        <dbReference type="ARBA" id="ARBA00022801"/>
    </source>
</evidence>
<gene>
    <name evidence="8" type="primary">ampC</name>
    <name evidence="8" type="ordered locus">SGRA_1440</name>
</gene>
<evidence type="ECO:0000259" key="7">
    <source>
        <dbReference type="Pfam" id="PF13354"/>
    </source>
</evidence>
<dbReference type="Gene3D" id="3.40.710.10">
    <property type="entry name" value="DD-peptidase/beta-lactamase superfamily"/>
    <property type="match status" value="1"/>
</dbReference>
<keyword evidence="5 6" id="KW-0046">Antibiotic resistance</keyword>
<evidence type="ECO:0000256" key="6">
    <source>
        <dbReference type="RuleBase" id="RU361140"/>
    </source>
</evidence>
<evidence type="ECO:0000256" key="5">
    <source>
        <dbReference type="ARBA" id="ARBA00023251"/>
    </source>
</evidence>
<accession>H6L7V4</accession>
<keyword evidence="4 6" id="KW-0378">Hydrolase</keyword>
<evidence type="ECO:0000256" key="3">
    <source>
        <dbReference type="ARBA" id="ARBA00012865"/>
    </source>
</evidence>
<keyword evidence="9" id="KW-1185">Reference proteome</keyword>
<dbReference type="OrthoDB" id="9772863at2"/>
<dbReference type="PRINTS" id="PR00118">
    <property type="entry name" value="BLACTAMASEA"/>
</dbReference>
<dbReference type="PANTHER" id="PTHR35333:SF3">
    <property type="entry name" value="BETA-LACTAMASE-TYPE TRANSPEPTIDASE FOLD CONTAINING PROTEIN"/>
    <property type="match status" value="1"/>
</dbReference>
<protein>
    <recommendedName>
        <fullName evidence="3 6">Beta-lactamase</fullName>
        <ecNumber evidence="3 6">3.5.2.6</ecNumber>
    </recommendedName>
</protein>
<dbReference type="SUPFAM" id="SSF56601">
    <property type="entry name" value="beta-lactamase/transpeptidase-like"/>
    <property type="match status" value="1"/>
</dbReference>
<evidence type="ECO:0000256" key="1">
    <source>
        <dbReference type="ARBA" id="ARBA00001526"/>
    </source>
</evidence>
<evidence type="ECO:0000256" key="2">
    <source>
        <dbReference type="ARBA" id="ARBA00009009"/>
    </source>
</evidence>
<comment type="catalytic activity">
    <reaction evidence="1 6">
        <text>a beta-lactam + H2O = a substituted beta-amino acid</text>
        <dbReference type="Rhea" id="RHEA:20401"/>
        <dbReference type="ChEBI" id="CHEBI:15377"/>
        <dbReference type="ChEBI" id="CHEBI:35627"/>
        <dbReference type="ChEBI" id="CHEBI:140347"/>
        <dbReference type="EC" id="3.5.2.6"/>
    </reaction>
</comment>
<dbReference type="InterPro" id="IPR045155">
    <property type="entry name" value="Beta-lactam_cat"/>
</dbReference>
<dbReference type="RefSeq" id="WP_015691812.1">
    <property type="nucleotide sequence ID" value="NC_016940.1"/>
</dbReference>
<sequence>MKVLYFFCPFLFFSLFACQKEKHPPFSQVPIYQENLSGFEALKDSLRTICQNPKGQMGIYVYDAQLDKSFSIAGDTLFPLASVYKLPIVASLLAAQEAGKLSLFDSIRLNLEDRRHSGCFMDWDTTGKTNFAPKIEDLALYMMRYSDNCATDALLRQLGGPEFVQAQLKSWMVSDININRYLIEIFIDLANRELPEDQSLWTYSRATQILSTSPWSERKVARRKFLWDRRDQGSPKAFVQLLKGLDQEHWLNANSSQWLRDCLLSCRTGRYFLPEVLPPNRQVAHKTGSLPGIYNDAGWIEREAGQRPIYYAVFLKNAFDKPKKERARIAAAMKQLLAFQALEKTALVFN</sequence>
<dbReference type="InterPro" id="IPR012338">
    <property type="entry name" value="Beta-lactam/transpept-like"/>
</dbReference>
<dbReference type="PROSITE" id="PS51257">
    <property type="entry name" value="PROKAR_LIPOPROTEIN"/>
    <property type="match status" value="1"/>
</dbReference>
<dbReference type="eggNOG" id="COG2367">
    <property type="taxonomic scope" value="Bacteria"/>
</dbReference>
<name>H6L7V4_SAPGL</name>
<dbReference type="InterPro" id="IPR023650">
    <property type="entry name" value="Beta-lactam_class-A_AS"/>
</dbReference>